<dbReference type="Proteomes" id="UP000069654">
    <property type="component" value="Unassembled WGS sequence"/>
</dbReference>
<reference evidence="1 2" key="1">
    <citation type="journal article" date="2016" name="Genome Announc.">
        <title>Draft Genome Sequences of Five Rapidly Growing Mycobacterium Species, M. thermoresistibile, M. fortuitum subsp. acetamidolyticum, M. canariasense, M. brisbanense, and M. novocastrense.</title>
        <authorList>
            <person name="Katahira K."/>
            <person name="Ogura Y."/>
            <person name="Gotoh Y."/>
            <person name="Hayashi T."/>
        </authorList>
    </citation>
    <scope>NUCLEOTIDE SEQUENCE [LARGE SCALE GENOMIC DNA]</scope>
    <source>
        <strain evidence="1 2">JCM6362</strain>
    </source>
</reference>
<reference evidence="2" key="2">
    <citation type="submission" date="2016-02" db="EMBL/GenBank/DDBJ databases">
        <title>Draft genome sequence of five rapidly growing Mycobacterium species.</title>
        <authorList>
            <person name="Katahira K."/>
            <person name="Gotou Y."/>
            <person name="Iida K."/>
            <person name="Ogura Y."/>
            <person name="Hayashi T."/>
        </authorList>
    </citation>
    <scope>NUCLEOTIDE SEQUENCE [LARGE SCALE GENOMIC DNA]</scope>
    <source>
        <strain evidence="2">JCM6362</strain>
    </source>
</reference>
<evidence type="ECO:0000313" key="2">
    <source>
        <dbReference type="Proteomes" id="UP000069654"/>
    </source>
</evidence>
<sequence length="74" mass="7839">MVVGLSVPVSELHANTSSGATPQPMTPATIRWTTRWIRMLTSLGPECLGVQSVGAQRTAQAGFPKFGEKRCPAA</sequence>
<accession>A0A117IMQ5</accession>
<protein>
    <submittedName>
        <fullName evidence="1">Uncharacterized protein</fullName>
    </submittedName>
</protein>
<dbReference type="AlphaFoldDB" id="A0A117IMQ5"/>
<proteinExistence type="predicted"/>
<evidence type="ECO:0000313" key="1">
    <source>
        <dbReference type="EMBL" id="GAT15611.1"/>
    </source>
</evidence>
<gene>
    <name evidence="1" type="ORF">RMCT_2581</name>
</gene>
<name>A0A117IMQ5_MYCTH</name>
<comment type="caution">
    <text evidence="1">The sequence shown here is derived from an EMBL/GenBank/DDBJ whole genome shotgun (WGS) entry which is preliminary data.</text>
</comment>
<organism evidence="1 2">
    <name type="scientific">Mycolicibacterium thermoresistibile</name>
    <name type="common">Mycobacterium thermoresistibile</name>
    <dbReference type="NCBI Taxonomy" id="1797"/>
    <lineage>
        <taxon>Bacteria</taxon>
        <taxon>Bacillati</taxon>
        <taxon>Actinomycetota</taxon>
        <taxon>Actinomycetes</taxon>
        <taxon>Mycobacteriales</taxon>
        <taxon>Mycobacteriaceae</taxon>
        <taxon>Mycolicibacterium</taxon>
    </lineage>
</organism>
<dbReference type="EMBL" id="BCTB01000018">
    <property type="protein sequence ID" value="GAT15611.1"/>
    <property type="molecule type" value="Genomic_DNA"/>
</dbReference>